<feature type="domain" description="UPF0033" evidence="1">
    <location>
        <begin position="75"/>
        <end position="99"/>
    </location>
</feature>
<dbReference type="Proteomes" id="UP000256864">
    <property type="component" value="Unassembled WGS sequence"/>
</dbReference>
<dbReference type="EMBL" id="QREL01000002">
    <property type="protein sequence ID" value="REE26510.1"/>
    <property type="molecule type" value="Genomic_DNA"/>
</dbReference>
<dbReference type="PROSITE" id="PS01148">
    <property type="entry name" value="UPF0033"/>
    <property type="match status" value="1"/>
</dbReference>
<dbReference type="InterPro" id="IPR001455">
    <property type="entry name" value="TusA-like"/>
</dbReference>
<comment type="caution">
    <text evidence="2">The sequence shown here is derived from an EMBL/GenBank/DDBJ whole genome shotgun (WGS) entry which is preliminary data.</text>
</comment>
<dbReference type="Pfam" id="PF02635">
    <property type="entry name" value="DsrE"/>
    <property type="match status" value="1"/>
</dbReference>
<accession>A0A371NDM0</accession>
<dbReference type="InterPro" id="IPR036868">
    <property type="entry name" value="TusA-like_sf"/>
</dbReference>
<dbReference type="PANTHER" id="PTHR34655">
    <property type="entry name" value="CONSERVED WITHIN P. AEROPHILUM"/>
    <property type="match status" value="1"/>
</dbReference>
<dbReference type="InterPro" id="IPR027396">
    <property type="entry name" value="DsrEFH-like"/>
</dbReference>
<dbReference type="SUPFAM" id="SSF64307">
    <property type="entry name" value="SirA-like"/>
    <property type="match status" value="1"/>
</dbReference>
<proteinExistence type="predicted"/>
<organism evidence="2 3">
    <name type="scientific">Methanothermobacter defluvii</name>
    <dbReference type="NCBI Taxonomy" id="49339"/>
    <lineage>
        <taxon>Archaea</taxon>
        <taxon>Methanobacteriati</taxon>
        <taxon>Methanobacteriota</taxon>
        <taxon>Methanomada group</taxon>
        <taxon>Methanobacteria</taxon>
        <taxon>Methanobacteriales</taxon>
        <taxon>Methanobacteriaceae</taxon>
        <taxon>Methanothermobacter</taxon>
    </lineage>
</organism>
<evidence type="ECO:0000259" key="1">
    <source>
        <dbReference type="PROSITE" id="PS01148"/>
    </source>
</evidence>
<evidence type="ECO:0000313" key="2">
    <source>
        <dbReference type="EMBL" id="REE26510.1"/>
    </source>
</evidence>
<sequence>MGIKMKLNLRGVNRYAAAIITDNILKNGVQNLQLILKEDSEEVRRVAEKHHMEYSPRETEKGLVVNISPQGIEEIDVTGETCPGPVIIVGDRLSSMEPGMRIKIKSESSDVIDDLALSAPEMNAEVIEKSASHLILEKTDVSREREFTGKDKVLVVQSNGTGNAERAYATFIFSKAALSMGKDVTIFLLMDGVSIARKGGAAAVKHPAFPRLDELMAEVIEMGVKIYVCEMSAQFRGLREDNMVKGCKIAGAATFITLLSDPSYAVVNF</sequence>
<dbReference type="PANTHER" id="PTHR34655:SF2">
    <property type="entry name" value="PEROXIREDOXIN FAMILY PROTEIN"/>
    <property type="match status" value="1"/>
</dbReference>
<evidence type="ECO:0000313" key="3">
    <source>
        <dbReference type="Proteomes" id="UP000256864"/>
    </source>
</evidence>
<protein>
    <recommendedName>
        <fullName evidence="1">UPF0033 domain-containing protein</fullName>
    </recommendedName>
</protein>
<name>A0A371NDM0_9EURY</name>
<keyword evidence="3" id="KW-1185">Reference proteome</keyword>
<dbReference type="InterPro" id="IPR003787">
    <property type="entry name" value="Sulphur_relay_DsrE/F-like"/>
</dbReference>
<gene>
    <name evidence="2" type="ORF">C7452_1481</name>
</gene>
<dbReference type="SUPFAM" id="SSF75169">
    <property type="entry name" value="DsrEFH-like"/>
    <property type="match status" value="1"/>
</dbReference>
<dbReference type="Gene3D" id="3.30.110.40">
    <property type="entry name" value="TusA-like domain"/>
    <property type="match status" value="1"/>
</dbReference>
<reference evidence="2 3" key="1">
    <citation type="submission" date="2018-07" db="EMBL/GenBank/DDBJ databases">
        <title>Genomic Encyclopedia of Type Strains, Phase IV (KMG-IV): sequencing the most valuable type-strain genomes for metagenomic binning, comparative biology and taxonomic classification.</title>
        <authorList>
            <person name="Goeker M."/>
        </authorList>
    </citation>
    <scope>NUCLEOTIDE SEQUENCE [LARGE SCALE GENOMIC DNA]</scope>
    <source>
        <strain evidence="2 3">DSM 7466</strain>
    </source>
</reference>
<dbReference type="AlphaFoldDB" id="A0A371NDM0"/>
<dbReference type="Pfam" id="PF01206">
    <property type="entry name" value="TusA"/>
    <property type="match status" value="1"/>
</dbReference>
<dbReference type="Gene3D" id="3.40.1260.10">
    <property type="entry name" value="DsrEFH-like"/>
    <property type="match status" value="1"/>
</dbReference>